<dbReference type="Pfam" id="PF14321">
    <property type="entry name" value="DUF4382"/>
    <property type="match status" value="1"/>
</dbReference>
<accession>A0A931H499</accession>
<comment type="caution">
    <text evidence="2">The sequence shown here is derived from an EMBL/GenBank/DDBJ whole genome shotgun (WGS) entry which is preliminary data.</text>
</comment>
<feature type="domain" description="DUF4382" evidence="1">
    <location>
        <begin position="34"/>
        <end position="188"/>
    </location>
</feature>
<dbReference type="InterPro" id="IPR025491">
    <property type="entry name" value="DUF4382"/>
</dbReference>
<keyword evidence="3" id="KW-1185">Reference proteome</keyword>
<dbReference type="AlphaFoldDB" id="A0A931H499"/>
<dbReference type="Gene3D" id="2.60.40.1120">
    <property type="entry name" value="Carboxypeptidase-like, regulatory domain"/>
    <property type="match status" value="1"/>
</dbReference>
<protein>
    <submittedName>
        <fullName evidence="2">DUF4382 domain-containing protein</fullName>
    </submittedName>
</protein>
<reference evidence="2" key="1">
    <citation type="submission" date="2020-11" db="EMBL/GenBank/DDBJ databases">
        <title>Bacterial whole genome sequence for Caenimonas sp. DR4.4.</title>
        <authorList>
            <person name="Le V."/>
            <person name="Ko S.-R."/>
            <person name="Ahn C.-Y."/>
            <person name="Oh H.-M."/>
        </authorList>
    </citation>
    <scope>NUCLEOTIDE SEQUENCE</scope>
    <source>
        <strain evidence="2">DR4.4</strain>
    </source>
</reference>
<evidence type="ECO:0000259" key="1">
    <source>
        <dbReference type="Pfam" id="PF14321"/>
    </source>
</evidence>
<sequence length="402" mass="39777">MRWSGALALTAVLAACGGGGDDNGAGTGNVGGDGTLRVALTDAPACGYDHVWITIEKVSVHQSSAAAEADAGWKDLVVSPARKVDLLALTNGVLEELGSTPLPAGQYSQIRLVLASNSGTGTTTLANSIQPTGGAVTALSTPSAQQSGLKLQAHFDVASGQMADVVLDFDACKSIVKAGNSGQYILKPVIAVVPRVASGVSGYVATSMPLVSTTVSVQQDGAVVRSTTPDATGKFSIPYLGTGTYTLVVASEGHATAVVTGVTAGTTTTSINGTATAIATPVSTMADVTGTVVVSTVSGSSTVSTALTDASVYASQVLTGGPTIAMGSQAVDATAATYRFHLPVAAPVKAAYTAGGALTFAPDSAVAGKYNMQARAPGRANIDKPADIGGGSSVTVPLAYGP</sequence>
<name>A0A931H499_9BURK</name>
<dbReference type="EMBL" id="JADWYS010000001">
    <property type="protein sequence ID" value="MBG9388345.1"/>
    <property type="molecule type" value="Genomic_DNA"/>
</dbReference>
<dbReference type="SUPFAM" id="SSF49478">
    <property type="entry name" value="Cna protein B-type domain"/>
    <property type="match status" value="1"/>
</dbReference>
<dbReference type="PROSITE" id="PS51257">
    <property type="entry name" value="PROKAR_LIPOPROTEIN"/>
    <property type="match status" value="1"/>
</dbReference>
<evidence type="ECO:0000313" key="3">
    <source>
        <dbReference type="Proteomes" id="UP000651050"/>
    </source>
</evidence>
<organism evidence="2 3">
    <name type="scientific">Caenimonas aquaedulcis</name>
    <dbReference type="NCBI Taxonomy" id="2793270"/>
    <lineage>
        <taxon>Bacteria</taxon>
        <taxon>Pseudomonadati</taxon>
        <taxon>Pseudomonadota</taxon>
        <taxon>Betaproteobacteria</taxon>
        <taxon>Burkholderiales</taxon>
        <taxon>Comamonadaceae</taxon>
        <taxon>Caenimonas</taxon>
    </lineage>
</organism>
<proteinExistence type="predicted"/>
<evidence type="ECO:0000313" key="2">
    <source>
        <dbReference type="EMBL" id="MBG9388345.1"/>
    </source>
</evidence>
<gene>
    <name evidence="2" type="ORF">I5803_09955</name>
</gene>
<dbReference type="Proteomes" id="UP000651050">
    <property type="component" value="Unassembled WGS sequence"/>
</dbReference>
<dbReference type="Pfam" id="PF13620">
    <property type="entry name" value="CarboxypepD_reg"/>
    <property type="match status" value="1"/>
</dbReference>